<dbReference type="EMBL" id="QXFV01001828">
    <property type="protein sequence ID" value="KAE8997588.1"/>
    <property type="molecule type" value="Genomic_DNA"/>
</dbReference>
<dbReference type="Proteomes" id="UP000435112">
    <property type="component" value="Unassembled WGS sequence"/>
</dbReference>
<name>A0A6A3NH43_9STRA</name>
<evidence type="ECO:0000256" key="1">
    <source>
        <dbReference type="SAM" id="MobiDB-lite"/>
    </source>
</evidence>
<feature type="compositionally biased region" description="Polar residues" evidence="1">
    <location>
        <begin position="80"/>
        <end position="94"/>
    </location>
</feature>
<organism evidence="4 8">
    <name type="scientific">Phytophthora rubi</name>
    <dbReference type="NCBI Taxonomy" id="129364"/>
    <lineage>
        <taxon>Eukaryota</taxon>
        <taxon>Sar</taxon>
        <taxon>Stramenopiles</taxon>
        <taxon>Oomycota</taxon>
        <taxon>Peronosporomycetes</taxon>
        <taxon>Peronosporales</taxon>
        <taxon>Peronosporaceae</taxon>
        <taxon>Phytophthora</taxon>
    </lineage>
</organism>
<dbReference type="OrthoDB" id="114784at2759"/>
<reference evidence="6 8" key="1">
    <citation type="submission" date="2018-09" db="EMBL/GenBank/DDBJ databases">
        <title>Genomic investigation of the strawberry pathogen Phytophthora fragariae indicates pathogenicity is determined by transcriptional variation in three key races.</title>
        <authorList>
            <person name="Adams T.M."/>
            <person name="Armitage A.D."/>
            <person name="Sobczyk M.K."/>
            <person name="Bates H.J."/>
            <person name="Dunwell J.M."/>
            <person name="Nellist C.F."/>
            <person name="Harrison R.J."/>
        </authorList>
    </citation>
    <scope>NUCLEOTIDE SEQUENCE [LARGE SCALE GENOMIC DNA]</scope>
    <source>
        <strain evidence="3 6">SCRP249</strain>
        <strain evidence="4 8">SCRP324</strain>
        <strain evidence="5 7">SCRP333</strain>
    </source>
</reference>
<feature type="signal peptide" evidence="2">
    <location>
        <begin position="1"/>
        <end position="19"/>
    </location>
</feature>
<feature type="region of interest" description="Disordered" evidence="1">
    <location>
        <begin position="73"/>
        <end position="100"/>
    </location>
</feature>
<evidence type="ECO:0008006" key="9">
    <source>
        <dbReference type="Google" id="ProtNLM"/>
    </source>
</evidence>
<evidence type="ECO:0000313" key="5">
    <source>
        <dbReference type="EMBL" id="KAE9308707.1"/>
    </source>
</evidence>
<comment type="caution">
    <text evidence="4">The sequence shown here is derived from an EMBL/GenBank/DDBJ whole genome shotgun (WGS) entry which is preliminary data.</text>
</comment>
<accession>A0A6A3NH43</accession>
<gene>
    <name evidence="3" type="ORF">PR001_g19543</name>
    <name evidence="4" type="ORF">PR002_g2592</name>
    <name evidence="5" type="ORF">PR003_g20682</name>
</gene>
<evidence type="ECO:0000313" key="3">
    <source>
        <dbReference type="EMBL" id="KAE8997588.1"/>
    </source>
</evidence>
<evidence type="ECO:0000313" key="4">
    <source>
        <dbReference type="EMBL" id="KAE9044807.1"/>
    </source>
</evidence>
<dbReference type="Proteomes" id="UP000434957">
    <property type="component" value="Unassembled WGS sequence"/>
</dbReference>
<evidence type="ECO:0000313" key="8">
    <source>
        <dbReference type="Proteomes" id="UP000435112"/>
    </source>
</evidence>
<evidence type="ECO:0000313" key="7">
    <source>
        <dbReference type="Proteomes" id="UP000434957"/>
    </source>
</evidence>
<evidence type="ECO:0000256" key="2">
    <source>
        <dbReference type="SAM" id="SignalP"/>
    </source>
</evidence>
<proteinExistence type="predicted"/>
<feature type="chain" id="PRO_5036165324" description="RxLR effector protein" evidence="2">
    <location>
        <begin position="20"/>
        <end position="128"/>
    </location>
</feature>
<evidence type="ECO:0000313" key="6">
    <source>
        <dbReference type="Proteomes" id="UP000429607"/>
    </source>
</evidence>
<sequence>MRASHVLAATAIGLIATTSDCVSASAAAAAAKGKIPVSAMDQLELFVQKVPFKYGNMTGMLVITIDPGSLKEVSEEDSASNDPSQVYDFTQADDSPSENEDRALFGNSLLEKFVLNFKGWSRMWSRLG</sequence>
<protein>
    <recommendedName>
        <fullName evidence="9">RxLR effector protein</fullName>
    </recommendedName>
</protein>
<keyword evidence="2" id="KW-0732">Signal</keyword>
<dbReference type="EMBL" id="QXFU01000089">
    <property type="protein sequence ID" value="KAE9044807.1"/>
    <property type="molecule type" value="Genomic_DNA"/>
</dbReference>
<keyword evidence="7" id="KW-1185">Reference proteome</keyword>
<dbReference type="EMBL" id="QXFT01001864">
    <property type="protein sequence ID" value="KAE9308707.1"/>
    <property type="molecule type" value="Genomic_DNA"/>
</dbReference>
<dbReference type="AlphaFoldDB" id="A0A6A3NH43"/>
<dbReference type="Proteomes" id="UP000429607">
    <property type="component" value="Unassembled WGS sequence"/>
</dbReference>